<sequence length="278" mass="30143">MNIKKLPAIAAFLMGLLLLAGCDSDDSSSDISPPVKEEPPTESKMALKIMAFNIQAGRNADGEINLESIAKLIELAAPDIVALQEVDMNTDRSGGLDMVAILANLTGYEASFGPAMEYDNGHYGNALLSKTSFVETTTLQLAEGGEPRSAAKGTITIPSDIQVDLYSAHFDAWERLARVDSAYQLNTLATDNQRPAVLAGDLNAVLGSESIKVLSQTWQLSDPEGTNLTFPASNPTKKIDYVAFYPKDSWRVLSTEVLAFPNLSDHRPYVVELEYLNQ</sequence>
<protein>
    <recommendedName>
        <fullName evidence="2">Endonuclease/exonuclease/phosphatase domain-containing protein</fullName>
    </recommendedName>
</protein>
<dbReference type="PANTHER" id="PTHR14859">
    <property type="entry name" value="CALCOFLUOR WHITE HYPERSENSITIVE PROTEIN PRECURSOR"/>
    <property type="match status" value="1"/>
</dbReference>
<dbReference type="Proteomes" id="UP000219285">
    <property type="component" value="Chromosome"/>
</dbReference>
<dbReference type="GO" id="GO:0006506">
    <property type="term" value="P:GPI anchor biosynthetic process"/>
    <property type="evidence" value="ECO:0007669"/>
    <property type="project" value="TreeGrafter"/>
</dbReference>
<dbReference type="RefSeq" id="WP_075610735.1">
    <property type="nucleotide sequence ID" value="NZ_CP052766.1"/>
</dbReference>
<dbReference type="AlphaFoldDB" id="A0A6M4MFN6"/>
<dbReference type="GO" id="GO:0003824">
    <property type="term" value="F:catalytic activity"/>
    <property type="evidence" value="ECO:0007669"/>
    <property type="project" value="InterPro"/>
</dbReference>
<keyword evidence="4" id="KW-1185">Reference proteome</keyword>
<accession>A0A6M4MFN6</accession>
<dbReference type="GO" id="GO:0016020">
    <property type="term" value="C:membrane"/>
    <property type="evidence" value="ECO:0007669"/>
    <property type="project" value="GOC"/>
</dbReference>
<feature type="chain" id="PRO_5028927878" description="Endonuclease/exonuclease/phosphatase domain-containing protein" evidence="1">
    <location>
        <begin position="21"/>
        <end position="278"/>
    </location>
</feature>
<evidence type="ECO:0000313" key="4">
    <source>
        <dbReference type="Proteomes" id="UP000219285"/>
    </source>
</evidence>
<feature type="domain" description="Endonuclease/exonuclease/phosphatase" evidence="2">
    <location>
        <begin position="50"/>
        <end position="266"/>
    </location>
</feature>
<dbReference type="EMBL" id="CP052766">
    <property type="protein sequence ID" value="QJR81698.1"/>
    <property type="molecule type" value="Genomic_DNA"/>
</dbReference>
<gene>
    <name evidence="3" type="ORF">CA267_013460</name>
</gene>
<dbReference type="Pfam" id="PF03372">
    <property type="entry name" value="Exo_endo_phos"/>
    <property type="match status" value="1"/>
</dbReference>
<feature type="signal peptide" evidence="1">
    <location>
        <begin position="1"/>
        <end position="20"/>
    </location>
</feature>
<dbReference type="PANTHER" id="PTHR14859:SF15">
    <property type="entry name" value="ENDONUCLEASE_EXONUCLEASE_PHOSPHATASE DOMAIN-CONTAINING PROTEIN"/>
    <property type="match status" value="1"/>
</dbReference>
<dbReference type="Gene3D" id="3.60.10.10">
    <property type="entry name" value="Endonuclease/exonuclease/phosphatase"/>
    <property type="match status" value="1"/>
</dbReference>
<dbReference type="PROSITE" id="PS51257">
    <property type="entry name" value="PROKAR_LIPOPROTEIN"/>
    <property type="match status" value="1"/>
</dbReference>
<evidence type="ECO:0000259" key="2">
    <source>
        <dbReference type="Pfam" id="PF03372"/>
    </source>
</evidence>
<reference evidence="3 4" key="2">
    <citation type="submission" date="2020-04" db="EMBL/GenBank/DDBJ databases">
        <title>Complete genome sequence of Alteromonas pelagimontana 5.12T.</title>
        <authorList>
            <person name="Sinha R.K."/>
            <person name="Krishnan K.P."/>
            <person name="Kurian J.P."/>
        </authorList>
    </citation>
    <scope>NUCLEOTIDE SEQUENCE [LARGE SCALE GENOMIC DNA]</scope>
    <source>
        <strain evidence="3 4">5.12</strain>
    </source>
</reference>
<reference evidence="4" key="1">
    <citation type="submission" date="2014-12" db="EMBL/GenBank/DDBJ databases">
        <title>Complete genome sequence of a multi-drug resistant Klebsiella pneumoniae.</title>
        <authorList>
            <person name="Hua X."/>
            <person name="Chen Q."/>
            <person name="Li X."/>
            <person name="Feng Y."/>
            <person name="Ruan Z."/>
            <person name="Yu Y."/>
        </authorList>
    </citation>
    <scope>NUCLEOTIDE SEQUENCE [LARGE SCALE GENOMIC DNA]</scope>
    <source>
        <strain evidence="4">5.12</strain>
    </source>
</reference>
<evidence type="ECO:0000256" key="1">
    <source>
        <dbReference type="SAM" id="SignalP"/>
    </source>
</evidence>
<dbReference type="KEGG" id="apel:CA267_013460"/>
<proteinExistence type="predicted"/>
<evidence type="ECO:0000313" key="3">
    <source>
        <dbReference type="EMBL" id="QJR81698.1"/>
    </source>
</evidence>
<dbReference type="SUPFAM" id="SSF56219">
    <property type="entry name" value="DNase I-like"/>
    <property type="match status" value="1"/>
</dbReference>
<dbReference type="InterPro" id="IPR051916">
    <property type="entry name" value="GPI-anchor_lipid_remodeler"/>
</dbReference>
<organism evidence="3 4">
    <name type="scientific">Alteromonas pelagimontana</name>
    <dbReference type="NCBI Taxonomy" id="1858656"/>
    <lineage>
        <taxon>Bacteria</taxon>
        <taxon>Pseudomonadati</taxon>
        <taxon>Pseudomonadota</taxon>
        <taxon>Gammaproteobacteria</taxon>
        <taxon>Alteromonadales</taxon>
        <taxon>Alteromonadaceae</taxon>
        <taxon>Alteromonas/Salinimonas group</taxon>
        <taxon>Alteromonas</taxon>
    </lineage>
</organism>
<name>A0A6M4MFN6_9ALTE</name>
<dbReference type="InterPro" id="IPR036691">
    <property type="entry name" value="Endo/exonu/phosph_ase_sf"/>
</dbReference>
<dbReference type="InterPro" id="IPR005135">
    <property type="entry name" value="Endo/exonuclease/phosphatase"/>
</dbReference>
<dbReference type="OrthoDB" id="9793162at2"/>
<keyword evidence="1" id="KW-0732">Signal</keyword>